<reference evidence="2 3" key="1">
    <citation type="submission" date="2019-08" db="EMBL/GenBank/DDBJ databases">
        <authorList>
            <person name="Liang Q."/>
        </authorList>
    </citation>
    <scope>NUCLEOTIDE SEQUENCE [LARGE SCALE GENOMIC DNA]</scope>
    <source>
        <strain evidence="2 3">V1718</strain>
    </source>
</reference>
<protein>
    <submittedName>
        <fullName evidence="2">Uncharacterized protein</fullName>
    </submittedName>
</protein>
<gene>
    <name evidence="2" type="ORF">FRD01_21265</name>
</gene>
<dbReference type="KEGG" id="bbae:FRD01_21265"/>
<feature type="region of interest" description="Disordered" evidence="1">
    <location>
        <begin position="124"/>
        <end position="145"/>
    </location>
</feature>
<dbReference type="EMBL" id="CP042467">
    <property type="protein sequence ID" value="QED29722.1"/>
    <property type="molecule type" value="Genomic_DNA"/>
</dbReference>
<name>A0A5B8XUU9_9DELT</name>
<evidence type="ECO:0000313" key="2">
    <source>
        <dbReference type="EMBL" id="QED29722.1"/>
    </source>
</evidence>
<dbReference type="Proteomes" id="UP000321595">
    <property type="component" value="Chromosome"/>
</dbReference>
<evidence type="ECO:0000313" key="3">
    <source>
        <dbReference type="Proteomes" id="UP000321595"/>
    </source>
</evidence>
<accession>A0A5B8XUU9</accession>
<keyword evidence="3" id="KW-1185">Reference proteome</keyword>
<evidence type="ECO:0000256" key="1">
    <source>
        <dbReference type="SAM" id="MobiDB-lite"/>
    </source>
</evidence>
<organism evidence="2 3">
    <name type="scientific">Microvenator marinus</name>
    <dbReference type="NCBI Taxonomy" id="2600177"/>
    <lineage>
        <taxon>Bacteria</taxon>
        <taxon>Deltaproteobacteria</taxon>
        <taxon>Bradymonadales</taxon>
        <taxon>Microvenatoraceae</taxon>
        <taxon>Microvenator</taxon>
    </lineage>
</organism>
<sequence>MKYMKHVCTPVQWQIGILRYLGQIKGFDLVVVTPEIVIRERLGDGEDILEKAARKVAQLCEEVMIPYCPHELMFVDSELADAFKRQRTWLDLPVKVHDEVIRLEKIRKHVSTRMTGTVVTWRHHDSFSPRGRKSSDGSGSFPVKD</sequence>
<proteinExistence type="predicted"/>
<dbReference type="RefSeq" id="WP_146962955.1">
    <property type="nucleotide sequence ID" value="NZ_CP042467.1"/>
</dbReference>
<dbReference type="AlphaFoldDB" id="A0A5B8XUU9"/>